<evidence type="ECO:0000256" key="3">
    <source>
        <dbReference type="ARBA" id="ARBA00022475"/>
    </source>
</evidence>
<dbReference type="AlphaFoldDB" id="A0AAP5Q430"/>
<dbReference type="SUPFAM" id="SSF53850">
    <property type="entry name" value="Periplasmic binding protein-like II"/>
    <property type="match status" value="2"/>
</dbReference>
<dbReference type="Proteomes" id="UP001263852">
    <property type="component" value="Unassembled WGS sequence"/>
</dbReference>
<evidence type="ECO:0000313" key="9">
    <source>
        <dbReference type="EMBL" id="MDT7040466.1"/>
    </source>
</evidence>
<dbReference type="GO" id="GO:0015871">
    <property type="term" value="P:choline transport"/>
    <property type="evidence" value="ECO:0007669"/>
    <property type="project" value="TreeGrafter"/>
</dbReference>
<reference evidence="9" key="3">
    <citation type="submission" date="2023-08" db="EMBL/GenBank/DDBJ databases">
        <authorList>
            <person name="Page C.A."/>
            <person name="Perez-Diaz I.M."/>
        </authorList>
    </citation>
    <scope>NUCLEOTIDE SEQUENCE</scope>
    <source>
        <strain evidence="9">1.8.9</strain>
        <strain evidence="8">7.8.46</strain>
    </source>
</reference>
<dbReference type="GO" id="GO:0031460">
    <property type="term" value="P:glycine betaine transport"/>
    <property type="evidence" value="ECO:0007669"/>
    <property type="project" value="TreeGrafter"/>
</dbReference>
<evidence type="ECO:0000256" key="5">
    <source>
        <dbReference type="SAM" id="SignalP"/>
    </source>
</evidence>
<comment type="caution">
    <text evidence="9">The sequence shown here is derived from an EMBL/GenBank/DDBJ whole genome shotgun (WGS) entry which is preliminary data.</text>
</comment>
<dbReference type="Pfam" id="PF04069">
    <property type="entry name" value="OpuAC"/>
    <property type="match status" value="2"/>
</dbReference>
<proteinExistence type="predicted"/>
<dbReference type="EMBL" id="JAPEQV010000036">
    <property type="protein sequence ID" value="MDF2314447.1"/>
    <property type="molecule type" value="Genomic_DNA"/>
</dbReference>
<evidence type="ECO:0000259" key="6">
    <source>
        <dbReference type="Pfam" id="PF04069"/>
    </source>
</evidence>
<protein>
    <submittedName>
        <fullName evidence="9">Glycine betaine ABC transporter substrate-binding protein</fullName>
    </submittedName>
    <submittedName>
        <fullName evidence="7">Glycine/betaine ABC transporter</fullName>
    </submittedName>
</protein>
<dbReference type="Gene3D" id="3.10.105.10">
    <property type="entry name" value="Dipeptide-binding Protein, Domain 3"/>
    <property type="match status" value="1"/>
</dbReference>
<dbReference type="RefSeq" id="WP_064578705.1">
    <property type="nucleotide sequence ID" value="NZ_CP032655.1"/>
</dbReference>
<feature type="chain" id="PRO_5042797959" evidence="5">
    <location>
        <begin position="30"/>
        <end position="305"/>
    </location>
</feature>
<dbReference type="Proteomes" id="UP001267003">
    <property type="component" value="Unassembled WGS sequence"/>
</dbReference>
<name>A0AAP5Q430_LACPE</name>
<evidence type="ECO:0000256" key="4">
    <source>
        <dbReference type="ARBA" id="ARBA00023136"/>
    </source>
</evidence>
<dbReference type="EMBL" id="JAVLAO010000002">
    <property type="protein sequence ID" value="MDT7040466.1"/>
    <property type="molecule type" value="Genomic_DNA"/>
</dbReference>
<dbReference type="GO" id="GO:0015226">
    <property type="term" value="F:carnitine transmembrane transporter activity"/>
    <property type="evidence" value="ECO:0007669"/>
    <property type="project" value="TreeGrafter"/>
</dbReference>
<evidence type="ECO:0000313" key="7">
    <source>
        <dbReference type="EMBL" id="MDF2314447.1"/>
    </source>
</evidence>
<evidence type="ECO:0000256" key="2">
    <source>
        <dbReference type="ARBA" id="ARBA00022448"/>
    </source>
</evidence>
<dbReference type="Proteomes" id="UP001151834">
    <property type="component" value="Unassembled WGS sequence"/>
</dbReference>
<keyword evidence="4" id="KW-0472">Membrane</keyword>
<dbReference type="PANTHER" id="PTHR47737">
    <property type="entry name" value="GLYCINE BETAINE/PROLINE BETAINE TRANSPORT SYSTEM PERMEASE PROTEIN PROW"/>
    <property type="match status" value="1"/>
</dbReference>
<reference evidence="7" key="2">
    <citation type="journal article" date="2023" name="Front Nutr">
        <title>Lactiplantibacillus pentosus P2020 protects the hyperuricemia and renal inflammation in mice.</title>
        <authorList>
            <person name="Wang Z."/>
            <person name="Song L."/>
            <person name="Li X."/>
            <person name="Xiao Y."/>
            <person name="Huang Y."/>
            <person name="Zhang Y."/>
            <person name="Li J."/>
            <person name="Li M."/>
            <person name="Ren Z."/>
        </authorList>
    </citation>
    <scope>NUCLEOTIDE SEQUENCE</scope>
    <source>
        <strain evidence="7">P2000</strain>
    </source>
</reference>
<dbReference type="PROSITE" id="PS51257">
    <property type="entry name" value="PROKAR_LIPOPROTEIN"/>
    <property type="match status" value="1"/>
</dbReference>
<dbReference type="GO" id="GO:0043190">
    <property type="term" value="C:ATP-binding cassette (ABC) transporter complex"/>
    <property type="evidence" value="ECO:0007669"/>
    <property type="project" value="InterPro"/>
</dbReference>
<organism evidence="9 10">
    <name type="scientific">Lactiplantibacillus pentosus</name>
    <name type="common">Lactobacillus pentosus</name>
    <dbReference type="NCBI Taxonomy" id="1589"/>
    <lineage>
        <taxon>Bacteria</taxon>
        <taxon>Bacillati</taxon>
        <taxon>Bacillota</taxon>
        <taxon>Bacilli</taxon>
        <taxon>Lactobacillales</taxon>
        <taxon>Lactobacillaceae</taxon>
        <taxon>Lactiplantibacillus</taxon>
    </lineage>
</organism>
<evidence type="ECO:0000313" key="10">
    <source>
        <dbReference type="Proteomes" id="UP001263852"/>
    </source>
</evidence>
<comment type="subcellular location">
    <subcellularLocation>
        <location evidence="1">Cell membrane</location>
    </subcellularLocation>
</comment>
<dbReference type="InterPro" id="IPR007210">
    <property type="entry name" value="ABC_Gly_betaine_transp_sub-bd"/>
</dbReference>
<feature type="domain" description="ABC-type glycine betaine transport system substrate-binding" evidence="6">
    <location>
        <begin position="39"/>
        <end position="183"/>
    </location>
</feature>
<feature type="signal peptide" evidence="5">
    <location>
        <begin position="1"/>
        <end position="29"/>
    </location>
</feature>
<dbReference type="GO" id="GO:0005275">
    <property type="term" value="F:amine transmembrane transporter activity"/>
    <property type="evidence" value="ECO:0007669"/>
    <property type="project" value="TreeGrafter"/>
</dbReference>
<sequence length="305" mass="33885">MISLKKRILRYLQMATVIICLTAIVSACAKPAEYDSHKKLGPQINYTITGIEAGAGVMANTQTLLSKYKLKQANWQIMPSSTAAMISTLSKAVKNKQPIVVTGWQPHWMVAKYSLKFLKDPKHVYGNGESMRTITRKGLEKDNPGATKLLKNFHWTISMSNPVMLNINGGMNKQKAVNQFIKNHPKQVKAWTAGVPNGHGKKIKLVYTPYDYEIAVTTLVTTLLKQKGYKATMQQLDVGVMWNSIANGSSDASLTAELPVTHGLYAKKYKGKYVQLRKNLKGAKTGLAVPKYMKNINTVDDLKNK</sequence>
<evidence type="ECO:0000313" key="8">
    <source>
        <dbReference type="EMBL" id="MDT6991791.1"/>
    </source>
</evidence>
<reference evidence="7" key="1">
    <citation type="submission" date="2022-11" db="EMBL/GenBank/DDBJ databases">
        <authorList>
            <person name="Wang Z."/>
        </authorList>
    </citation>
    <scope>NUCLEOTIDE SEQUENCE</scope>
    <source>
        <strain evidence="7">P2000</strain>
    </source>
</reference>
<keyword evidence="3" id="KW-1003">Cell membrane</keyword>
<accession>A0AAP5Q430</accession>
<dbReference type="EMBL" id="JAVLAQ010000003">
    <property type="protein sequence ID" value="MDT6991791.1"/>
    <property type="molecule type" value="Genomic_DNA"/>
</dbReference>
<dbReference type="PANTHER" id="PTHR47737:SF1">
    <property type="entry name" value="GLYCINE BETAINE_PROLINE BETAINE TRANSPORT SYSTEM PERMEASE PROTEIN PROW"/>
    <property type="match status" value="1"/>
</dbReference>
<dbReference type="Gene3D" id="3.40.190.100">
    <property type="entry name" value="Glycine betaine-binding periplasmic protein, domain 2"/>
    <property type="match status" value="1"/>
</dbReference>
<keyword evidence="2" id="KW-0813">Transport</keyword>
<gene>
    <name evidence="7" type="ORF">OOJ94_16760</name>
    <name evidence="8" type="ORF">RI536_17210</name>
    <name evidence="9" type="ORF">RI555_16195</name>
</gene>
<keyword evidence="5" id="KW-0732">Signal</keyword>
<feature type="domain" description="ABC-type glycine betaine transport system substrate-binding" evidence="6">
    <location>
        <begin position="201"/>
        <end position="304"/>
    </location>
</feature>
<evidence type="ECO:0000256" key="1">
    <source>
        <dbReference type="ARBA" id="ARBA00004236"/>
    </source>
</evidence>